<protein>
    <submittedName>
        <fullName evidence="2">Uncharacterized protein</fullName>
    </submittedName>
</protein>
<dbReference type="EMBL" id="QFQD01000004">
    <property type="protein sequence ID" value="PZQ85262.1"/>
    <property type="molecule type" value="Genomic_DNA"/>
</dbReference>
<reference evidence="2 3" key="1">
    <citation type="submission" date="2017-08" db="EMBL/GenBank/DDBJ databases">
        <title>Infants hospitalized years apart are colonized by the same room-sourced microbial strains.</title>
        <authorList>
            <person name="Brooks B."/>
            <person name="Olm M.R."/>
            <person name="Firek B.A."/>
            <person name="Baker R."/>
            <person name="Thomas B.C."/>
            <person name="Morowitz M.J."/>
            <person name="Banfield J.F."/>
        </authorList>
    </citation>
    <scope>NUCLEOTIDE SEQUENCE [LARGE SCALE GENOMIC DNA]</scope>
    <source>
        <strain evidence="2">S2_005_001_R2_27</strain>
    </source>
</reference>
<organism evidence="2 3">
    <name type="scientific">Ancylobacter novellus</name>
    <name type="common">Thiobacillus novellus</name>
    <dbReference type="NCBI Taxonomy" id="921"/>
    <lineage>
        <taxon>Bacteria</taxon>
        <taxon>Pseudomonadati</taxon>
        <taxon>Pseudomonadota</taxon>
        <taxon>Alphaproteobacteria</taxon>
        <taxon>Hyphomicrobiales</taxon>
        <taxon>Xanthobacteraceae</taxon>
        <taxon>Ancylobacter</taxon>
    </lineage>
</organism>
<proteinExistence type="predicted"/>
<name>A0A2W5R8B8_ANCNO</name>
<evidence type="ECO:0000313" key="3">
    <source>
        <dbReference type="Proteomes" id="UP000248887"/>
    </source>
</evidence>
<comment type="caution">
    <text evidence="2">The sequence shown here is derived from an EMBL/GenBank/DDBJ whole genome shotgun (WGS) entry which is preliminary data.</text>
</comment>
<sequence length="82" mass="8618">MTQQSGKPGDPATYTEREIDESIEESFPASDPPAFSGTTGNEVPPSDEGSEKAPPSEAEIDEALEDSFPASDPPSFTRITGS</sequence>
<feature type="region of interest" description="Disordered" evidence="1">
    <location>
        <begin position="1"/>
        <end position="82"/>
    </location>
</feature>
<dbReference type="AlphaFoldDB" id="A0A2W5R8B8"/>
<evidence type="ECO:0000256" key="1">
    <source>
        <dbReference type="SAM" id="MobiDB-lite"/>
    </source>
</evidence>
<accession>A0A2W5R8B8</accession>
<dbReference type="Proteomes" id="UP000248887">
    <property type="component" value="Unassembled WGS sequence"/>
</dbReference>
<evidence type="ECO:0000313" key="2">
    <source>
        <dbReference type="EMBL" id="PZQ85262.1"/>
    </source>
</evidence>
<gene>
    <name evidence="2" type="ORF">DI549_02395</name>
</gene>